<dbReference type="AlphaFoldDB" id="B9REN9"/>
<keyword evidence="2" id="KW-1185">Reference proteome</keyword>
<protein>
    <submittedName>
        <fullName evidence="1">Uncharacterized protein</fullName>
    </submittedName>
</protein>
<gene>
    <name evidence="1" type="ORF">RCOM_1777470</name>
</gene>
<name>B9REN9_RICCO</name>
<dbReference type="EMBL" id="EQ973776">
    <property type="protein sequence ID" value="EEF50242.1"/>
    <property type="molecule type" value="Genomic_DNA"/>
</dbReference>
<evidence type="ECO:0000313" key="2">
    <source>
        <dbReference type="Proteomes" id="UP000008311"/>
    </source>
</evidence>
<sequence length="109" mass="12260">MWLSCNRKVGLLVDLRALWTFELYNRKVRMIRGWIWFLIMGTALKEGNTLEDVVNNPYTPKNTCSVDTNEGSTEVGLEADLEGDLEVDLKGDVEVLVAGLSEEEDALPE</sequence>
<dbReference type="Proteomes" id="UP000008311">
    <property type="component" value="Unassembled WGS sequence"/>
</dbReference>
<dbReference type="InParanoid" id="B9REN9"/>
<accession>B9REN9</accession>
<reference evidence="2" key="1">
    <citation type="journal article" date="2010" name="Nat. Biotechnol.">
        <title>Draft genome sequence of the oilseed species Ricinus communis.</title>
        <authorList>
            <person name="Chan A.P."/>
            <person name="Crabtree J."/>
            <person name="Zhao Q."/>
            <person name="Lorenzi H."/>
            <person name="Orvis J."/>
            <person name="Puiu D."/>
            <person name="Melake-Berhan A."/>
            <person name="Jones K.M."/>
            <person name="Redman J."/>
            <person name="Chen G."/>
            <person name="Cahoon E.B."/>
            <person name="Gedil M."/>
            <person name="Stanke M."/>
            <person name="Haas B.J."/>
            <person name="Wortman J.R."/>
            <person name="Fraser-Liggett C.M."/>
            <person name="Ravel J."/>
            <person name="Rabinowicz P.D."/>
        </authorList>
    </citation>
    <scope>NUCLEOTIDE SEQUENCE [LARGE SCALE GENOMIC DNA]</scope>
    <source>
        <strain evidence="2">cv. Hale</strain>
    </source>
</reference>
<organism evidence="1 2">
    <name type="scientific">Ricinus communis</name>
    <name type="common">Castor bean</name>
    <dbReference type="NCBI Taxonomy" id="3988"/>
    <lineage>
        <taxon>Eukaryota</taxon>
        <taxon>Viridiplantae</taxon>
        <taxon>Streptophyta</taxon>
        <taxon>Embryophyta</taxon>
        <taxon>Tracheophyta</taxon>
        <taxon>Spermatophyta</taxon>
        <taxon>Magnoliopsida</taxon>
        <taxon>eudicotyledons</taxon>
        <taxon>Gunneridae</taxon>
        <taxon>Pentapetalae</taxon>
        <taxon>rosids</taxon>
        <taxon>fabids</taxon>
        <taxon>Malpighiales</taxon>
        <taxon>Euphorbiaceae</taxon>
        <taxon>Acalyphoideae</taxon>
        <taxon>Acalypheae</taxon>
        <taxon>Ricinus</taxon>
    </lineage>
</organism>
<evidence type="ECO:0000313" key="1">
    <source>
        <dbReference type="EMBL" id="EEF50242.1"/>
    </source>
</evidence>
<proteinExistence type="predicted"/>